<feature type="signal peptide" evidence="2">
    <location>
        <begin position="1"/>
        <end position="24"/>
    </location>
</feature>
<feature type="region of interest" description="Disordered" evidence="1">
    <location>
        <begin position="60"/>
        <end position="79"/>
    </location>
</feature>
<evidence type="ECO:0008006" key="5">
    <source>
        <dbReference type="Google" id="ProtNLM"/>
    </source>
</evidence>
<accession>A0A3D0W813</accession>
<evidence type="ECO:0000256" key="1">
    <source>
        <dbReference type="SAM" id="MobiDB-lite"/>
    </source>
</evidence>
<dbReference type="PROSITE" id="PS51257">
    <property type="entry name" value="PROKAR_LIPOPROTEIN"/>
    <property type="match status" value="1"/>
</dbReference>
<gene>
    <name evidence="3" type="ORF">DEP91_01690</name>
</gene>
<reference evidence="3 4" key="1">
    <citation type="journal article" date="2018" name="Nat. Biotechnol.">
        <title>A standardized bacterial taxonomy based on genome phylogeny substantially revises the tree of life.</title>
        <authorList>
            <person name="Parks D.H."/>
            <person name="Chuvochina M."/>
            <person name="Waite D.W."/>
            <person name="Rinke C."/>
            <person name="Skarshewski A."/>
            <person name="Chaumeil P.A."/>
            <person name="Hugenholtz P."/>
        </authorList>
    </citation>
    <scope>NUCLEOTIDE SEQUENCE [LARGE SCALE GENOMIC DNA]</scope>
    <source>
        <strain evidence="3">UBA9015</strain>
    </source>
</reference>
<protein>
    <recommendedName>
        <fullName evidence="5">Circumsporozoite protein</fullName>
    </recommendedName>
</protein>
<name>A0A3D0W813_9SPHN</name>
<dbReference type="AlphaFoldDB" id="A0A3D0W813"/>
<evidence type="ECO:0000313" key="4">
    <source>
        <dbReference type="Proteomes" id="UP000262699"/>
    </source>
</evidence>
<comment type="caution">
    <text evidence="3">The sequence shown here is derived from an EMBL/GenBank/DDBJ whole genome shotgun (WGS) entry which is preliminary data.</text>
</comment>
<evidence type="ECO:0000313" key="3">
    <source>
        <dbReference type="EMBL" id="HCB74881.1"/>
    </source>
</evidence>
<keyword evidence="2" id="KW-0732">Signal</keyword>
<organism evidence="3 4">
    <name type="scientific">Sphingomonas bacterium</name>
    <dbReference type="NCBI Taxonomy" id="1895847"/>
    <lineage>
        <taxon>Bacteria</taxon>
        <taxon>Pseudomonadati</taxon>
        <taxon>Pseudomonadota</taxon>
        <taxon>Alphaproteobacteria</taxon>
        <taxon>Sphingomonadales</taxon>
        <taxon>Sphingomonadaceae</taxon>
        <taxon>Sphingomonas</taxon>
    </lineage>
</organism>
<sequence length="79" mass="7708">MVRKLSMVTPLLLLAACGSGGEQAANLTDADAGGIGDARSYAGDNLTSIDAAANDAAIQPLAPDTPVGNPAANDAVVAE</sequence>
<feature type="chain" id="PRO_5017652101" description="Circumsporozoite protein" evidence="2">
    <location>
        <begin position="25"/>
        <end position="79"/>
    </location>
</feature>
<dbReference type="Proteomes" id="UP000262699">
    <property type="component" value="Unassembled WGS sequence"/>
</dbReference>
<evidence type="ECO:0000256" key="2">
    <source>
        <dbReference type="SAM" id="SignalP"/>
    </source>
</evidence>
<proteinExistence type="predicted"/>
<dbReference type="EMBL" id="DOYJ01000053">
    <property type="protein sequence ID" value="HCB74881.1"/>
    <property type="molecule type" value="Genomic_DNA"/>
</dbReference>